<sequence length="157" mass="18379">MANKEFKFLKTVYLGDLNIFGTAYFACFFIWQGMAREAFFKDVVKDYNKFMKKRIKLITIEASMKFKGTAKLYNDIEITIKPSEITLTTVDLVFIYLNKTTNAIIGEGREKIGFTDLRDNVIPLPEEIINGGMDYLDDNWKKKIFEIYNKIKIINKR</sequence>
<comment type="caution">
    <text evidence="2">The sequence shown here is derived from an EMBL/GenBank/DDBJ whole genome shotgun (WGS) entry which is preliminary data.</text>
</comment>
<dbReference type="Gene3D" id="3.10.129.10">
    <property type="entry name" value="Hotdog Thioesterase"/>
    <property type="match status" value="1"/>
</dbReference>
<protein>
    <recommendedName>
        <fullName evidence="3">Thioesterase domain-containing protein</fullName>
    </recommendedName>
</protein>
<evidence type="ECO:0008006" key="3">
    <source>
        <dbReference type="Google" id="ProtNLM"/>
    </source>
</evidence>
<keyword evidence="1" id="KW-0812">Transmembrane</keyword>
<gene>
    <name evidence="2" type="ORF">S01H1_78456</name>
</gene>
<name>X0YF57_9ZZZZ</name>
<keyword evidence="1" id="KW-1133">Transmembrane helix</keyword>
<dbReference type="AlphaFoldDB" id="X0YF57"/>
<dbReference type="InterPro" id="IPR029069">
    <property type="entry name" value="HotDog_dom_sf"/>
</dbReference>
<evidence type="ECO:0000313" key="2">
    <source>
        <dbReference type="EMBL" id="GAG45887.1"/>
    </source>
</evidence>
<feature type="transmembrane region" description="Helical" evidence="1">
    <location>
        <begin position="12"/>
        <end position="31"/>
    </location>
</feature>
<proteinExistence type="predicted"/>
<dbReference type="EMBL" id="BARS01052807">
    <property type="protein sequence ID" value="GAG45887.1"/>
    <property type="molecule type" value="Genomic_DNA"/>
</dbReference>
<dbReference type="SUPFAM" id="SSF54637">
    <property type="entry name" value="Thioesterase/thiol ester dehydrase-isomerase"/>
    <property type="match status" value="1"/>
</dbReference>
<evidence type="ECO:0000256" key="1">
    <source>
        <dbReference type="SAM" id="Phobius"/>
    </source>
</evidence>
<reference evidence="2" key="1">
    <citation type="journal article" date="2014" name="Front. Microbiol.">
        <title>High frequency of phylogenetically diverse reductive dehalogenase-homologous genes in deep subseafloor sedimentary metagenomes.</title>
        <authorList>
            <person name="Kawai M."/>
            <person name="Futagami T."/>
            <person name="Toyoda A."/>
            <person name="Takaki Y."/>
            <person name="Nishi S."/>
            <person name="Hori S."/>
            <person name="Arai W."/>
            <person name="Tsubouchi T."/>
            <person name="Morono Y."/>
            <person name="Uchiyama I."/>
            <person name="Ito T."/>
            <person name="Fujiyama A."/>
            <person name="Inagaki F."/>
            <person name="Takami H."/>
        </authorList>
    </citation>
    <scope>NUCLEOTIDE SEQUENCE</scope>
    <source>
        <strain evidence="2">Expedition CK06-06</strain>
    </source>
</reference>
<keyword evidence="1" id="KW-0472">Membrane</keyword>
<accession>X0YF57</accession>
<organism evidence="2">
    <name type="scientific">marine sediment metagenome</name>
    <dbReference type="NCBI Taxonomy" id="412755"/>
    <lineage>
        <taxon>unclassified sequences</taxon>
        <taxon>metagenomes</taxon>
        <taxon>ecological metagenomes</taxon>
    </lineage>
</organism>
<dbReference type="Pfam" id="PF13279">
    <property type="entry name" value="4HBT_2"/>
    <property type="match status" value="1"/>
</dbReference>